<dbReference type="SUPFAM" id="SSF51445">
    <property type="entry name" value="(Trans)glycosidases"/>
    <property type="match status" value="1"/>
</dbReference>
<dbReference type="InterPro" id="IPR017853">
    <property type="entry name" value="GH"/>
</dbReference>
<accession>W3WGH4</accession>
<proteinExistence type="inferred from homology"/>
<keyword evidence="11" id="KW-1185">Reference proteome</keyword>
<dbReference type="Proteomes" id="UP000030651">
    <property type="component" value="Unassembled WGS sequence"/>
</dbReference>
<dbReference type="GO" id="GO:0008422">
    <property type="term" value="F:beta-glucosidase activity"/>
    <property type="evidence" value="ECO:0007669"/>
    <property type="project" value="UniProtKB-EC"/>
</dbReference>
<dbReference type="EMBL" id="KI912125">
    <property type="protein sequence ID" value="ETS72904.1"/>
    <property type="molecule type" value="Genomic_DNA"/>
</dbReference>
<protein>
    <recommendedName>
        <fullName evidence="4">beta-glucosidase</fullName>
        <ecNumber evidence="4">3.2.1.21</ecNumber>
    </recommendedName>
</protein>
<dbReference type="Gene3D" id="3.20.20.300">
    <property type="entry name" value="Glycoside hydrolase, family 3, N-terminal domain"/>
    <property type="match status" value="1"/>
</dbReference>
<dbReference type="PANTHER" id="PTHR42715:SF14">
    <property type="entry name" value="BETA-GLUCOSIDASE D-RELATED"/>
    <property type="match status" value="1"/>
</dbReference>
<evidence type="ECO:0000256" key="2">
    <source>
        <dbReference type="ARBA" id="ARBA00004987"/>
    </source>
</evidence>
<dbReference type="InterPro" id="IPR001764">
    <property type="entry name" value="Glyco_hydro_3_N"/>
</dbReference>
<evidence type="ECO:0000256" key="8">
    <source>
        <dbReference type="SAM" id="SignalP"/>
    </source>
</evidence>
<evidence type="ECO:0000313" key="11">
    <source>
        <dbReference type="Proteomes" id="UP000030651"/>
    </source>
</evidence>
<keyword evidence="5" id="KW-0378">Hydrolase</keyword>
<dbReference type="InterPro" id="IPR050288">
    <property type="entry name" value="Cellulose_deg_GH3"/>
</dbReference>
<evidence type="ECO:0000256" key="6">
    <source>
        <dbReference type="ARBA" id="ARBA00023180"/>
    </source>
</evidence>
<gene>
    <name evidence="10" type="ORF">PFICI_15296</name>
</gene>
<dbReference type="GO" id="GO:0009251">
    <property type="term" value="P:glucan catabolic process"/>
    <property type="evidence" value="ECO:0007669"/>
    <property type="project" value="TreeGrafter"/>
</dbReference>
<organism evidence="10 11">
    <name type="scientific">Pestalotiopsis fici (strain W106-1 / CGMCC3.15140)</name>
    <dbReference type="NCBI Taxonomy" id="1229662"/>
    <lineage>
        <taxon>Eukaryota</taxon>
        <taxon>Fungi</taxon>
        <taxon>Dikarya</taxon>
        <taxon>Ascomycota</taxon>
        <taxon>Pezizomycotina</taxon>
        <taxon>Sordariomycetes</taxon>
        <taxon>Xylariomycetidae</taxon>
        <taxon>Amphisphaeriales</taxon>
        <taxon>Sporocadaceae</taxon>
        <taxon>Pestalotiopsis</taxon>
    </lineage>
</organism>
<sequence length="321" mass="34451">MRPSTLLRALSVLPVAVGFQTATNSSYPTLLSDGTVDLGDYSTAYEKAKSFVAGLTNEQKVQIITGQSFEGNQSWAAYQKKDGVVGVNMQLFVSAFSMINAATMTWNPDLVEAQFRATGDEFYQMGFNLIMSPVASPLGRDPYGGRLPEAFSLDPYLSGILMGRATIGMNSAGVIKTGRHILLNEQETNRSNGGYSANADDKTIREVYLWPFADAVKAGMLAVMCGMNRVNGFLSCENSQLLNGYLKTSIGFPGMVLPDVSSQATSYGSANAGLDNGSGQLWSEQIMLAGIPNGSLSQARLDDMAVRNVIGYYAMNLDNGQ</sequence>
<comment type="pathway">
    <text evidence="2">Glycan metabolism; cellulose degradation.</text>
</comment>
<evidence type="ECO:0000256" key="3">
    <source>
        <dbReference type="ARBA" id="ARBA00005336"/>
    </source>
</evidence>
<comment type="similarity">
    <text evidence="3">Belongs to the glycosyl hydrolase 3 family.</text>
</comment>
<dbReference type="InParanoid" id="W3WGH4"/>
<dbReference type="STRING" id="1229662.W3WGH4"/>
<dbReference type="RefSeq" id="XP_007842068.1">
    <property type="nucleotide sequence ID" value="XM_007843877.1"/>
</dbReference>
<evidence type="ECO:0000256" key="4">
    <source>
        <dbReference type="ARBA" id="ARBA00012744"/>
    </source>
</evidence>
<evidence type="ECO:0000313" key="10">
    <source>
        <dbReference type="EMBL" id="ETS72904.1"/>
    </source>
</evidence>
<dbReference type="GeneID" id="19280309"/>
<dbReference type="InterPro" id="IPR036962">
    <property type="entry name" value="Glyco_hydro_3_N_sf"/>
</dbReference>
<evidence type="ECO:0000256" key="1">
    <source>
        <dbReference type="ARBA" id="ARBA00000448"/>
    </source>
</evidence>
<comment type="catalytic activity">
    <reaction evidence="1">
        <text>Hydrolysis of terminal, non-reducing beta-D-glucosyl residues with release of beta-D-glucose.</text>
        <dbReference type="EC" id="3.2.1.21"/>
    </reaction>
</comment>
<feature type="domain" description="Glycoside hydrolase family 3 N-terminal" evidence="9">
    <location>
        <begin position="82"/>
        <end position="262"/>
    </location>
</feature>
<dbReference type="eggNOG" id="ENOG502R4T1">
    <property type="taxonomic scope" value="Eukaryota"/>
</dbReference>
<dbReference type="OMA" id="CVEENIG"/>
<dbReference type="PRINTS" id="PR00133">
    <property type="entry name" value="GLHYDRLASE3"/>
</dbReference>
<evidence type="ECO:0000259" key="9">
    <source>
        <dbReference type="Pfam" id="PF00933"/>
    </source>
</evidence>
<dbReference type="KEGG" id="pfy:PFICI_15296"/>
<name>W3WGH4_PESFW</name>
<dbReference type="OrthoDB" id="416222at2759"/>
<feature type="signal peptide" evidence="8">
    <location>
        <begin position="1"/>
        <end position="18"/>
    </location>
</feature>
<keyword evidence="7" id="KW-0326">Glycosidase</keyword>
<keyword evidence="6" id="KW-0325">Glycoprotein</keyword>
<feature type="chain" id="PRO_5004834957" description="beta-glucosidase" evidence="8">
    <location>
        <begin position="19"/>
        <end position="321"/>
    </location>
</feature>
<evidence type="ECO:0000256" key="5">
    <source>
        <dbReference type="ARBA" id="ARBA00022801"/>
    </source>
</evidence>
<dbReference type="PANTHER" id="PTHR42715">
    <property type="entry name" value="BETA-GLUCOSIDASE"/>
    <property type="match status" value="1"/>
</dbReference>
<dbReference type="EC" id="3.2.1.21" evidence="4"/>
<evidence type="ECO:0000256" key="7">
    <source>
        <dbReference type="ARBA" id="ARBA00023295"/>
    </source>
</evidence>
<dbReference type="Pfam" id="PF00933">
    <property type="entry name" value="Glyco_hydro_3"/>
    <property type="match status" value="1"/>
</dbReference>
<reference evidence="11" key="1">
    <citation type="journal article" date="2015" name="BMC Genomics">
        <title>Genomic and transcriptomic analysis of the endophytic fungus Pestalotiopsis fici reveals its lifestyle and high potential for synthesis of natural products.</title>
        <authorList>
            <person name="Wang X."/>
            <person name="Zhang X."/>
            <person name="Liu L."/>
            <person name="Xiang M."/>
            <person name="Wang W."/>
            <person name="Sun X."/>
            <person name="Che Y."/>
            <person name="Guo L."/>
            <person name="Liu G."/>
            <person name="Guo L."/>
            <person name="Wang C."/>
            <person name="Yin W.B."/>
            <person name="Stadler M."/>
            <person name="Zhang X."/>
            <person name="Liu X."/>
        </authorList>
    </citation>
    <scope>NUCLEOTIDE SEQUENCE [LARGE SCALE GENOMIC DNA]</scope>
    <source>
        <strain evidence="11">W106-1 / CGMCC3.15140</strain>
    </source>
</reference>
<keyword evidence="8" id="KW-0732">Signal</keyword>
<dbReference type="HOGENOM" id="CLU_004542_6_1_1"/>
<dbReference type="AlphaFoldDB" id="W3WGH4"/>